<dbReference type="Pfam" id="PF00063">
    <property type="entry name" value="Myosin_head"/>
    <property type="match status" value="1"/>
</dbReference>
<proteinExistence type="inferred from homology"/>
<comment type="caution">
    <text evidence="9">The sequence shown here is derived from an EMBL/GenBank/DDBJ whole genome shotgun (WGS) entry which is preliminary data.</text>
</comment>
<dbReference type="Gene3D" id="1.20.58.530">
    <property type="match status" value="1"/>
</dbReference>
<feature type="region of interest" description="Actin-binding" evidence="6">
    <location>
        <begin position="765"/>
        <end position="787"/>
    </location>
</feature>
<dbReference type="VEuPathDB" id="TriTrypDB:ECC02_012876"/>
<gene>
    <name evidence="9" type="ORF">ECC02_012876</name>
</gene>
<evidence type="ECO:0000259" key="8">
    <source>
        <dbReference type="PROSITE" id="PS51456"/>
    </source>
</evidence>
<dbReference type="CDD" id="cd00124">
    <property type="entry name" value="MYSc"/>
    <property type="match status" value="1"/>
</dbReference>
<dbReference type="GO" id="GO:0005737">
    <property type="term" value="C:cytoplasm"/>
    <property type="evidence" value="ECO:0007669"/>
    <property type="project" value="TreeGrafter"/>
</dbReference>
<dbReference type="EMBL" id="JABDHM010000485">
    <property type="protein sequence ID" value="KAF5214518.1"/>
    <property type="molecule type" value="Genomic_DNA"/>
</dbReference>
<feature type="binding site" evidence="6">
    <location>
        <begin position="235"/>
        <end position="242"/>
    </location>
    <ligand>
        <name>ATP</name>
        <dbReference type="ChEBI" id="CHEBI:30616"/>
    </ligand>
</feature>
<evidence type="ECO:0000256" key="1">
    <source>
        <dbReference type="ARBA" id="ARBA00022741"/>
    </source>
</evidence>
<dbReference type="VEuPathDB" id="TriTrypDB:BCY84_21501"/>
<evidence type="ECO:0000256" key="6">
    <source>
        <dbReference type="PROSITE-ProRule" id="PRU00782"/>
    </source>
</evidence>
<protein>
    <recommendedName>
        <fullName evidence="8">Myosin motor domain-containing protein</fullName>
    </recommendedName>
</protein>
<dbReference type="Gene3D" id="3.40.850.10">
    <property type="entry name" value="Kinesin motor domain"/>
    <property type="match status" value="1"/>
</dbReference>
<dbReference type="GO" id="GO:0016020">
    <property type="term" value="C:membrane"/>
    <property type="evidence" value="ECO:0007669"/>
    <property type="project" value="TreeGrafter"/>
</dbReference>
<feature type="domain" description="Myosin motor" evidence="8">
    <location>
        <begin position="137"/>
        <end position="888"/>
    </location>
</feature>
<name>A0A7J6XKZ1_TRYCR</name>
<evidence type="ECO:0000256" key="5">
    <source>
        <dbReference type="ARBA" id="ARBA00023203"/>
    </source>
</evidence>
<dbReference type="PANTHER" id="PTHR13140:SF706">
    <property type="entry name" value="DILUTE CLASS UNCONVENTIONAL MYOSIN, ISOFORM C"/>
    <property type="match status" value="1"/>
</dbReference>
<dbReference type="PRINTS" id="PR00193">
    <property type="entry name" value="MYOSINHEAVY"/>
</dbReference>
<evidence type="ECO:0000313" key="10">
    <source>
        <dbReference type="Proteomes" id="UP000583944"/>
    </source>
</evidence>
<dbReference type="GO" id="GO:0000146">
    <property type="term" value="F:microfilament motor activity"/>
    <property type="evidence" value="ECO:0007669"/>
    <property type="project" value="TreeGrafter"/>
</dbReference>
<keyword evidence="5 6" id="KW-0009">Actin-binding</keyword>
<dbReference type="Proteomes" id="UP000583944">
    <property type="component" value="Unassembled WGS sequence"/>
</dbReference>
<sequence>MATYLLNPSLFVGAERTSSELEFWNVERSCDLPLLYFYSVGIEDKASSRHIFCCCFFFFFATTMEVGSSDGMRPSLIGQMVFFFHPIRAWELAVVASMEEQHDGKMATVRCKSGETFSVPVTADFLFFPTTPGVFDSFPDDLLEMPELHDALLLHVLRNRHARDLTYMRIGEMVLSVNPFKVIASQADNCMELYLDHLDTAKLPSGLPPHVWSVAHRAYVEMRARQANHSIIASGESGSGKTEACKKMLKYLCAASERVATDVAVSQRMQRISEKVQMSSVVMESFGNAKTVKNDNSSRFGKFMEVQFDADGVMMGLRVTPFLLERSRAVTCGADERVYHVFYQLVAGADGAMRERLRLGDARSFVLLGKGGCLSLKNNGIDDARDFQVLQAALTSIGFSEEEQDTLWSIVGSILHLQNITFEMRRIDDSALLSDGDAQTAAFVAGQLLLLPEPEAFVECLTTSTVVVGRDCLTKKLSVQKAGDQRNSICKFLYSKLFLFVIQKINAATLSSADFGQYESSPTGVDRLPPFSHREPTTWIALLDIFGFEDFQVNSLEQFCINLANEALQRQYTEKMFLLDMEEMRAEGVEPNITEFVDNQLCLVLLQGSKNSIISHLDDASLLDVERSRTNPDFVFLNSITSAFFPDYQSAPGKKTRSVLDREKKMDNPSAYFYRGRLDDSSFTIRHYAGDVKYCINGFVEKNNDYVKDSCAQTMHDTTSWVLRGIIGTKDEMVGLMSDTYSPGSPTSPLRGSRRTVVSNFRHSLRLLMEMLTSSVCNWVRCIRPHSRRQAGLFDGKLVLEQLVATGVLSTLKQRQTNYPFRLKCKEFVHNYHILLQSRKSLGTKMTLKAKCLALLRAAGIREKLAQLGTSCVFLSTDAHRILESRRVQIAKTMVTVVERYVAAFVSRAYVRLMLVSCHTLKLQRIFRVHMRIRRCVSQYYGELRRKRYERFLELTKSFLRAETNSRVELIKERESDVRTLWSEFRTRLVPLVEGVLRNVKAVEAKQRECLISQAFSCYVAFRDAFVREVAVALEREKQRIAIKRERDASERSELLCTALVALQAVAAEEASTFQQLHDNVIAPMVKRLKAKARAIRRAKRWRDRRLQELYDARASEVRRLAVVEAEELRREEERWRRLVGEEEYLNEMRYFCSFSDDTHGASPLFRAFLRDGVPSEVLHTPIDTSPRKSSSIGGVTSFRDYRNYMRDEFHRARINGTTPNYRPHKHREEVSCELCNFLLYPSRNNVATRPSVESLMEDTTRRRLDDEYGDSDDSFDELHYERKVSEL</sequence>
<dbReference type="InterPro" id="IPR036961">
    <property type="entry name" value="Kinesin_motor_dom_sf"/>
</dbReference>
<dbReference type="InterPro" id="IPR001609">
    <property type="entry name" value="Myosin_head_motor_dom-like"/>
</dbReference>
<evidence type="ECO:0000256" key="2">
    <source>
        <dbReference type="ARBA" id="ARBA00022840"/>
    </source>
</evidence>
<dbReference type="PROSITE" id="PS51456">
    <property type="entry name" value="MYOSIN_MOTOR"/>
    <property type="match status" value="1"/>
</dbReference>
<evidence type="ECO:0000256" key="4">
    <source>
        <dbReference type="ARBA" id="ARBA00023175"/>
    </source>
</evidence>
<dbReference type="Gene3D" id="1.10.10.820">
    <property type="match status" value="1"/>
</dbReference>
<dbReference type="GO" id="GO:0005524">
    <property type="term" value="F:ATP binding"/>
    <property type="evidence" value="ECO:0007669"/>
    <property type="project" value="UniProtKB-UniRule"/>
</dbReference>
<dbReference type="PANTHER" id="PTHR13140">
    <property type="entry name" value="MYOSIN"/>
    <property type="match status" value="1"/>
</dbReference>
<dbReference type="SUPFAM" id="SSF52540">
    <property type="entry name" value="P-loop containing nucleoside triphosphate hydrolases"/>
    <property type="match status" value="1"/>
</dbReference>
<dbReference type="SMART" id="SM00242">
    <property type="entry name" value="MYSc"/>
    <property type="match status" value="1"/>
</dbReference>
<keyword evidence="4 6" id="KW-0505">Motor protein</keyword>
<evidence type="ECO:0000313" key="9">
    <source>
        <dbReference type="EMBL" id="KAF5214518.1"/>
    </source>
</evidence>
<reference evidence="9 10" key="1">
    <citation type="journal article" date="2019" name="Genome Biol. Evol.">
        <title>Nanopore Sequencing Significantly Improves Genome Assembly of the Protozoan Parasite Trypanosoma cruzi.</title>
        <authorList>
            <person name="Diaz-Viraque F."/>
            <person name="Pita S."/>
            <person name="Greif G."/>
            <person name="de Souza R.C.M."/>
            <person name="Iraola G."/>
            <person name="Robello C."/>
        </authorList>
    </citation>
    <scope>NUCLEOTIDE SEQUENCE [LARGE SCALE GENOMIC DNA]</scope>
    <source>
        <strain evidence="9 10">Berenice</strain>
    </source>
</reference>
<keyword evidence="3 6" id="KW-0518">Myosin</keyword>
<dbReference type="GO" id="GO:0051015">
    <property type="term" value="F:actin filament binding"/>
    <property type="evidence" value="ECO:0007669"/>
    <property type="project" value="TreeGrafter"/>
</dbReference>
<feature type="region of interest" description="Disordered" evidence="7">
    <location>
        <begin position="1257"/>
        <end position="1276"/>
    </location>
</feature>
<comment type="similarity">
    <text evidence="6">Belongs to the TRAFAC class myosin-kinesin ATPase superfamily. Myosin family.</text>
</comment>
<dbReference type="InterPro" id="IPR027417">
    <property type="entry name" value="P-loop_NTPase"/>
</dbReference>
<dbReference type="GO" id="GO:0016459">
    <property type="term" value="C:myosin complex"/>
    <property type="evidence" value="ECO:0007669"/>
    <property type="project" value="UniProtKB-KW"/>
</dbReference>
<dbReference type="Gene3D" id="1.20.5.4820">
    <property type="match status" value="1"/>
</dbReference>
<keyword evidence="1 6" id="KW-0547">Nucleotide-binding</keyword>
<dbReference type="Gene3D" id="1.20.120.720">
    <property type="entry name" value="Myosin VI head, motor domain, U50 subdomain"/>
    <property type="match status" value="1"/>
</dbReference>
<keyword evidence="2 6" id="KW-0067">ATP-binding</keyword>
<organism evidence="9 10">
    <name type="scientific">Trypanosoma cruzi</name>
    <dbReference type="NCBI Taxonomy" id="5693"/>
    <lineage>
        <taxon>Eukaryota</taxon>
        <taxon>Discoba</taxon>
        <taxon>Euglenozoa</taxon>
        <taxon>Kinetoplastea</taxon>
        <taxon>Metakinetoplastina</taxon>
        <taxon>Trypanosomatida</taxon>
        <taxon>Trypanosomatidae</taxon>
        <taxon>Trypanosoma</taxon>
        <taxon>Schizotrypanum</taxon>
    </lineage>
</organism>
<evidence type="ECO:0000256" key="3">
    <source>
        <dbReference type="ARBA" id="ARBA00023123"/>
    </source>
</evidence>
<dbReference type="GO" id="GO:0007015">
    <property type="term" value="P:actin filament organization"/>
    <property type="evidence" value="ECO:0007669"/>
    <property type="project" value="TreeGrafter"/>
</dbReference>
<accession>A0A7J6XKZ1</accession>
<evidence type="ECO:0000256" key="7">
    <source>
        <dbReference type="SAM" id="MobiDB-lite"/>
    </source>
</evidence>